<dbReference type="OrthoDB" id="9797344at2"/>
<dbReference type="PANTHER" id="PTHR33594">
    <property type="entry name" value="SUPERFAMILY HYDROLASE, PUTATIVE (AFU_ORTHOLOGUE AFUA_1G03035)-RELATED"/>
    <property type="match status" value="1"/>
</dbReference>
<evidence type="ECO:0000313" key="3">
    <source>
        <dbReference type="EMBL" id="APU46600.1"/>
    </source>
</evidence>
<feature type="domain" description="HD" evidence="1">
    <location>
        <begin position="27"/>
        <end position="128"/>
    </location>
</feature>
<dbReference type="InterPro" id="IPR006674">
    <property type="entry name" value="HD_domain"/>
</dbReference>
<protein>
    <submittedName>
        <fullName evidence="2 3">Hydrolase</fullName>
        <ecNumber evidence="2">3.1.7.2</ecNumber>
    </submittedName>
</protein>
<gene>
    <name evidence="4" type="primary">yedJ</name>
    <name evidence="3" type="ORF">BUW47_09365</name>
    <name evidence="4" type="ORF">HCY95_01265</name>
    <name evidence="2" type="ORF">LACFE_CDS0162</name>
</gene>
<sequence length="218" mass="24230">MDSQAQLMAIAKFAKQKLGQDKSGHGFDHLSRVVKMAHRIATAMDQDPFVPVVAAYLHDTIDDKLVDNVDAAKEEVATFLTGLGLTADQVELIMSIISQMSFASTLDGNRPALPLAGQIVQDADWLDAIGAIGITRAIYYGGKHHQVIYDPAMPPRENLTKDEYRNLDHETIINHFHEKLLKLAGMLNTPVAKEIAAHRQQVMIDFLAEFDAEWQAQR</sequence>
<dbReference type="Pfam" id="PF01966">
    <property type="entry name" value="HD"/>
    <property type="match status" value="1"/>
</dbReference>
<dbReference type="Proteomes" id="UP000185427">
    <property type="component" value="Chromosome"/>
</dbReference>
<dbReference type="EMBL" id="CP019030">
    <property type="protein sequence ID" value="APU46600.1"/>
    <property type="molecule type" value="Genomic_DNA"/>
</dbReference>
<dbReference type="Gene3D" id="1.10.472.50">
    <property type="entry name" value="HD-domain/PDEase-like"/>
    <property type="match status" value="1"/>
</dbReference>
<keyword evidence="2" id="KW-0378">Hydrolase</keyword>
<accession>A0A1D7ZV04</accession>
<dbReference type="PATRIC" id="fig|1613.112.peg.172"/>
<dbReference type="GO" id="GO:0008893">
    <property type="term" value="F:guanosine-3',5'-bis(diphosphate) 3'-diphosphatase activity"/>
    <property type="evidence" value="ECO:0007669"/>
    <property type="project" value="UniProtKB-EC"/>
</dbReference>
<reference evidence="2 5" key="1">
    <citation type="submission" date="2016-09" db="EMBL/GenBank/DDBJ databases">
        <title>Genome Sequence of the Lactobacillus fermentum strain NCC2970 (CNCM I-5068).</title>
        <authorList>
            <person name="Barretto C."/>
            <person name="Ngom-Bru C."/>
            <person name="Genevaz A."/>
            <person name="Fournier C."/>
            <person name="Moine D."/>
            <person name="Kassam M."/>
            <person name="Iltis A."/>
            <person name="Sagory-Zalkind P."/>
            <person name="Faucherand G."/>
            <person name="Descombes P."/>
            <person name="Duboux S."/>
        </authorList>
    </citation>
    <scope>NUCLEOTIDE SEQUENCE [LARGE SCALE GENOMIC DNA]</scope>
    <source>
        <strain evidence="2 5">NCC2970</strain>
    </source>
</reference>
<dbReference type="Gene3D" id="1.20.58.1910">
    <property type="match status" value="1"/>
</dbReference>
<evidence type="ECO:0000313" key="6">
    <source>
        <dbReference type="Proteomes" id="UP000185427"/>
    </source>
</evidence>
<evidence type="ECO:0000313" key="5">
    <source>
        <dbReference type="Proteomes" id="UP000094714"/>
    </source>
</evidence>
<dbReference type="AlphaFoldDB" id="A0A1D7ZV04"/>
<dbReference type="Proteomes" id="UP000094714">
    <property type="component" value="Chromosome"/>
</dbReference>
<name>A0A1D7ZV04_LIMFE</name>
<dbReference type="EC" id="3.1.7.2" evidence="2"/>
<organism evidence="2 5">
    <name type="scientific">Limosilactobacillus fermentum</name>
    <name type="common">Lactobacillus fermentum</name>
    <dbReference type="NCBI Taxonomy" id="1613"/>
    <lineage>
        <taxon>Bacteria</taxon>
        <taxon>Bacillati</taxon>
        <taxon>Bacillota</taxon>
        <taxon>Bacilli</taxon>
        <taxon>Lactobacillales</taxon>
        <taxon>Lactobacillaceae</taxon>
        <taxon>Limosilactobacillus</taxon>
    </lineage>
</organism>
<evidence type="ECO:0000313" key="7">
    <source>
        <dbReference type="Proteomes" id="UP000503169"/>
    </source>
</evidence>
<dbReference type="SUPFAM" id="SSF109604">
    <property type="entry name" value="HD-domain/PDEase-like"/>
    <property type="match status" value="1"/>
</dbReference>
<reference evidence="3 6" key="2">
    <citation type="submission" date="2016-12" db="EMBL/GenBank/DDBJ databases">
        <title>Complete Genome Sequence of Lactobacillus fermentum Strain SNUV175, a Probiotic for Treatment of Bacterial Vaginosis.</title>
        <authorList>
            <person name="Lee S."/>
            <person name="You H.J."/>
            <person name="Kwon B."/>
            <person name="Ko G."/>
        </authorList>
    </citation>
    <scope>NUCLEOTIDE SEQUENCE [LARGE SCALE GENOMIC DNA]</scope>
    <source>
        <strain evidence="3 6">SNUV175</strain>
    </source>
</reference>
<dbReference type="Proteomes" id="UP000503169">
    <property type="component" value="Chromosome"/>
</dbReference>
<evidence type="ECO:0000259" key="1">
    <source>
        <dbReference type="Pfam" id="PF01966"/>
    </source>
</evidence>
<dbReference type="RefSeq" id="WP_024500994.1">
    <property type="nucleotide sequence ID" value="NZ_CP017151.1"/>
</dbReference>
<reference evidence="4 7" key="3">
    <citation type="submission" date="2020-04" db="EMBL/GenBank/DDBJ databases">
        <title>Novel strain L. Fermentum HFD1 producer antibacterial peptides.</title>
        <authorList>
            <person name="Ozhegov G.D."/>
            <person name="Pavlova A.S."/>
            <person name="Zhuravleva D.E."/>
            <person name="Gogoleva N.V."/>
            <person name="Shagimardanova E.I."/>
            <person name="Markelova M.I."/>
            <person name="Yarullina D.R."/>
            <person name="Kayumov A.R."/>
        </authorList>
    </citation>
    <scope>NUCLEOTIDE SEQUENCE [LARGE SCALE GENOMIC DNA]</scope>
    <source>
        <strain evidence="4 7">HFD1</strain>
    </source>
</reference>
<dbReference type="EMBL" id="CP017151">
    <property type="protein sequence ID" value="AOR73642.1"/>
    <property type="molecule type" value="Genomic_DNA"/>
</dbReference>
<evidence type="ECO:0000313" key="4">
    <source>
        <dbReference type="EMBL" id="QIX58827.1"/>
    </source>
</evidence>
<proteinExistence type="predicted"/>
<dbReference type="PANTHER" id="PTHR33594:SF1">
    <property type="entry name" value="HD_PDEASE DOMAIN-CONTAINING PROTEIN"/>
    <property type="match status" value="1"/>
</dbReference>
<evidence type="ECO:0000313" key="2">
    <source>
        <dbReference type="EMBL" id="AOR73642.1"/>
    </source>
</evidence>
<dbReference type="EMBL" id="CP050919">
    <property type="protein sequence ID" value="QIX58827.1"/>
    <property type="molecule type" value="Genomic_DNA"/>
</dbReference>